<dbReference type="AlphaFoldDB" id="A0A9X2RLL9"/>
<reference evidence="1" key="1">
    <citation type="submission" date="2022-07" db="EMBL/GenBank/DDBJ databases">
        <title>Parvularcula maris sp. nov., an algicidal bacterium isolated from seawater.</title>
        <authorList>
            <person name="Li F."/>
        </authorList>
    </citation>
    <scope>NUCLEOTIDE SEQUENCE</scope>
    <source>
        <strain evidence="1">BGMRC 0090</strain>
    </source>
</reference>
<keyword evidence="2" id="KW-1185">Reference proteome</keyword>
<gene>
    <name evidence="1" type="ORF">NOG11_14880</name>
</gene>
<feature type="non-terminal residue" evidence="1">
    <location>
        <position position="1"/>
    </location>
</feature>
<name>A0A9X2RLL9_9PROT</name>
<organism evidence="1 2">
    <name type="scientific">Parvularcula maris</name>
    <dbReference type="NCBI Taxonomy" id="2965077"/>
    <lineage>
        <taxon>Bacteria</taxon>
        <taxon>Pseudomonadati</taxon>
        <taxon>Pseudomonadota</taxon>
        <taxon>Alphaproteobacteria</taxon>
        <taxon>Parvularculales</taxon>
        <taxon>Parvularculaceae</taxon>
        <taxon>Parvularcula</taxon>
    </lineage>
</organism>
<dbReference type="EMBL" id="JANIBC010000044">
    <property type="protein sequence ID" value="MCQ8186662.1"/>
    <property type="molecule type" value="Genomic_DNA"/>
</dbReference>
<comment type="caution">
    <text evidence="1">The sequence shown here is derived from an EMBL/GenBank/DDBJ whole genome shotgun (WGS) entry which is preliminary data.</text>
</comment>
<sequence length="61" mass="7058">YTAANSLLLRCKRPSPLKMWGLKLIRSKGRRRVPVAVARKLAVIFHRMWMTKTSFRSEATA</sequence>
<evidence type="ECO:0000313" key="1">
    <source>
        <dbReference type="EMBL" id="MCQ8186662.1"/>
    </source>
</evidence>
<accession>A0A9X2RLL9</accession>
<protein>
    <submittedName>
        <fullName evidence="1">IS110 family transposase</fullName>
    </submittedName>
</protein>
<dbReference type="Proteomes" id="UP001142610">
    <property type="component" value="Unassembled WGS sequence"/>
</dbReference>
<evidence type="ECO:0000313" key="2">
    <source>
        <dbReference type="Proteomes" id="UP001142610"/>
    </source>
</evidence>
<proteinExistence type="predicted"/>